<protein>
    <recommendedName>
        <fullName evidence="3">DUF659 domain-containing protein</fullName>
    </recommendedName>
</protein>
<keyword evidence="2" id="KW-1185">Reference proteome</keyword>
<evidence type="ECO:0000313" key="2">
    <source>
        <dbReference type="Proteomes" id="UP000037035"/>
    </source>
</evidence>
<accession>A0A0L6VHD2</accession>
<dbReference type="STRING" id="27349.A0A0L6VHD2"/>
<proteinExistence type="predicted"/>
<gene>
    <name evidence="1" type="ORF">VP01_1637g4</name>
</gene>
<name>A0A0L6VHD2_9BASI</name>
<dbReference type="OrthoDB" id="2506168at2759"/>
<dbReference type="EMBL" id="LAVV01006434">
    <property type="protein sequence ID" value="KNZ59962.1"/>
    <property type="molecule type" value="Genomic_DNA"/>
</dbReference>
<organism evidence="1 2">
    <name type="scientific">Puccinia sorghi</name>
    <dbReference type="NCBI Taxonomy" id="27349"/>
    <lineage>
        <taxon>Eukaryota</taxon>
        <taxon>Fungi</taxon>
        <taxon>Dikarya</taxon>
        <taxon>Basidiomycota</taxon>
        <taxon>Pucciniomycotina</taxon>
        <taxon>Pucciniomycetes</taxon>
        <taxon>Pucciniales</taxon>
        <taxon>Pucciniaceae</taxon>
        <taxon>Puccinia</taxon>
    </lineage>
</organism>
<dbReference type="AlphaFoldDB" id="A0A0L6VHD2"/>
<dbReference type="VEuPathDB" id="FungiDB:VP01_1637g4"/>
<evidence type="ECO:0000313" key="1">
    <source>
        <dbReference type="EMBL" id="KNZ59962.1"/>
    </source>
</evidence>
<comment type="caution">
    <text evidence="1">The sequence shown here is derived from an EMBL/GenBank/DDBJ whole genome shotgun (WGS) entry which is preliminary data.</text>
</comment>
<dbReference type="Proteomes" id="UP000037035">
    <property type="component" value="Unassembled WGS sequence"/>
</dbReference>
<evidence type="ECO:0008006" key="3">
    <source>
        <dbReference type="Google" id="ProtNLM"/>
    </source>
</evidence>
<sequence length="417" mass="47266">MQQDPTCHCSIRFQTSSCVPNSPSTSQLPDSLNPWPAGYRDQLARSPYKLPRQVQMIAKILPHAWNELEMLEKLRGQNQLTLSLDGWTNNSGNSIYALMALMTHLRWVGRMTHTSDNIFLATKGLLNSKQVKWHQLSTVVTDLPSTMIKLCEFLHIQKVHITLHVYNFIAKQHVGHAMMEDTAKGNKPLSKTASSRVSKLFVRHTVIDTPSLTEGVIKLIDDQDHFTANQVLISLLKPVFNTITKLKQSVTTLANISKELINTYKNISEVDISSIFETFKQNCLDIAVSKKTFTFRYRSNDSSSFQRLKYGKIRGCSYSRSEPLKKLAIGVLQCVPGVEGLFSMMNTMKNKARSQLSTTTLKMMVHIKLHLLQGDPLLAPCKSQKRTRDDSEYESMKAYNIFFTPTDLEAFKKGVFT</sequence>
<reference evidence="1 2" key="1">
    <citation type="submission" date="2015-08" db="EMBL/GenBank/DDBJ databases">
        <title>Next Generation Sequencing and Analysis of the Genome of Puccinia sorghi L Schw, the Causal Agent of Maize Common Rust.</title>
        <authorList>
            <person name="Rochi L."/>
            <person name="Burguener G."/>
            <person name="Darino M."/>
            <person name="Turjanski A."/>
            <person name="Kreff E."/>
            <person name="Dieguez M.J."/>
            <person name="Sacco F."/>
        </authorList>
    </citation>
    <scope>NUCLEOTIDE SEQUENCE [LARGE SCALE GENOMIC DNA]</scope>
    <source>
        <strain evidence="1 2">RO10H11247</strain>
    </source>
</reference>